<dbReference type="RefSeq" id="WP_342076582.1">
    <property type="nucleotide sequence ID" value="NZ_CP151767.2"/>
</dbReference>
<dbReference type="Proteomes" id="UP001470809">
    <property type="component" value="Chromosome"/>
</dbReference>
<keyword evidence="2" id="KW-1185">Reference proteome</keyword>
<reference evidence="1" key="1">
    <citation type="submission" date="2024-08" db="EMBL/GenBank/DDBJ databases">
        <title>Phylogenomic analyses of a clade within the roseobacter group suggest taxonomic reassignments of species of the genera Aestuariivita, Citreicella, Loktanella, Nautella, Pelagibaca, Ruegeria, Thalassobius, Thiobacimonas and Tropicibacter, and the proposal o.</title>
        <authorList>
            <person name="Jeon C.O."/>
        </authorList>
    </citation>
    <scope>NUCLEOTIDE SEQUENCE</scope>
    <source>
        <strain evidence="1">SS1-5</strain>
    </source>
</reference>
<sequence length="112" mass="12228">MDRDAVVAIYDRLIAGHAGLVRKGKATAYTALNGNMFSFVGPDGQMCIRLSKVEIADYGRDYPNDPVIRYNSVMNGYVAVPDALLDDEGALTGWFAKSVAFARTLKPKPTKK</sequence>
<accession>A0AAN0MFS1</accession>
<protein>
    <recommendedName>
        <fullName evidence="3">TfoX N-terminal domain-containing protein</fullName>
    </recommendedName>
</protein>
<name>A0AAN0MFS1_9RHOB</name>
<dbReference type="KEGG" id="yrh:AABB31_20345"/>
<evidence type="ECO:0000313" key="1">
    <source>
        <dbReference type="EMBL" id="WZU67271.1"/>
    </source>
</evidence>
<dbReference type="AlphaFoldDB" id="A0AAN0MFS1"/>
<evidence type="ECO:0008006" key="3">
    <source>
        <dbReference type="Google" id="ProtNLM"/>
    </source>
</evidence>
<organism evidence="1 2">
    <name type="scientific">Yoonia rhodophyticola</name>
    <dbReference type="NCBI Taxonomy" id="3137370"/>
    <lineage>
        <taxon>Bacteria</taxon>
        <taxon>Pseudomonadati</taxon>
        <taxon>Pseudomonadota</taxon>
        <taxon>Alphaproteobacteria</taxon>
        <taxon>Rhodobacterales</taxon>
        <taxon>Paracoccaceae</taxon>
        <taxon>Yoonia</taxon>
    </lineage>
</organism>
<proteinExistence type="predicted"/>
<dbReference type="EMBL" id="CP151767">
    <property type="protein sequence ID" value="WZU67271.1"/>
    <property type="molecule type" value="Genomic_DNA"/>
</dbReference>
<evidence type="ECO:0000313" key="2">
    <source>
        <dbReference type="Proteomes" id="UP001470809"/>
    </source>
</evidence>
<gene>
    <name evidence="1" type="ORF">AABB31_20345</name>
</gene>